<keyword evidence="5" id="KW-0408">Iron</keyword>
<evidence type="ECO:0000256" key="4">
    <source>
        <dbReference type="ARBA" id="ARBA00023002"/>
    </source>
</evidence>
<sequence length="125" mass="13842">MAEEVHRLETVSHSIFRDVVGDCVTIGAVAVADGERITLLLGAANRDPRRWERPHEFDITRRKLSHLGFAFGLHSCLGMNLARLQAQIFVEDLIDTVGDWQLAGPLDYGTNYTVRGPCRVLIAAA</sequence>
<dbReference type="InterPro" id="IPR001128">
    <property type="entry name" value="Cyt_P450"/>
</dbReference>
<gene>
    <name evidence="7" type="ORF">ACK4CT_02435</name>
</gene>
<protein>
    <submittedName>
        <fullName evidence="7">Cytochrome P450</fullName>
    </submittedName>
</protein>
<evidence type="ECO:0000256" key="3">
    <source>
        <dbReference type="ARBA" id="ARBA00022723"/>
    </source>
</evidence>
<keyword evidence="2" id="KW-0349">Heme</keyword>
<dbReference type="PRINTS" id="PR00359">
    <property type="entry name" value="BP450"/>
</dbReference>
<dbReference type="InterPro" id="IPR036396">
    <property type="entry name" value="Cyt_P450_sf"/>
</dbReference>
<proteinExistence type="inferred from homology"/>
<evidence type="ECO:0000313" key="7">
    <source>
        <dbReference type="EMBL" id="MFN6542028.1"/>
    </source>
</evidence>
<evidence type="ECO:0000256" key="1">
    <source>
        <dbReference type="ARBA" id="ARBA00010617"/>
    </source>
</evidence>
<organism evidence="7 8">
    <name type="scientific">Mycolicibacterium nivoides</name>
    <dbReference type="NCBI Taxonomy" id="2487344"/>
    <lineage>
        <taxon>Bacteria</taxon>
        <taxon>Bacillati</taxon>
        <taxon>Actinomycetota</taxon>
        <taxon>Actinomycetes</taxon>
        <taxon>Mycobacteriales</taxon>
        <taxon>Mycobacteriaceae</taxon>
        <taxon>Mycolicibacterium</taxon>
    </lineage>
</organism>
<dbReference type="Gene3D" id="1.10.630.10">
    <property type="entry name" value="Cytochrome P450"/>
    <property type="match status" value="1"/>
</dbReference>
<dbReference type="PANTHER" id="PTHR46696:SF1">
    <property type="entry name" value="CYTOCHROME P450 YJIB-RELATED"/>
    <property type="match status" value="1"/>
</dbReference>
<dbReference type="RefSeq" id="WP_273545892.1">
    <property type="nucleotide sequence ID" value="NZ_JBKBDD010000001.1"/>
</dbReference>
<reference evidence="7 8" key="1">
    <citation type="submission" date="2024-12" db="EMBL/GenBank/DDBJ databases">
        <title>The coexistence of Mycolicibacterium septicum and Mycolicibacterium nivoides in clinical samples.</title>
        <authorList>
            <person name="Wang C."/>
            <person name="Feng Y."/>
            <person name="Zong Z."/>
        </authorList>
    </citation>
    <scope>NUCLEOTIDE SEQUENCE [LARGE SCALE GENOMIC DNA]</scope>
    <source>
        <strain evidence="7 8">120309</strain>
    </source>
</reference>
<keyword evidence="3" id="KW-0479">Metal-binding</keyword>
<accession>A0ABW9L250</accession>
<comment type="caution">
    <text evidence="7">The sequence shown here is derived from an EMBL/GenBank/DDBJ whole genome shotgun (WGS) entry which is preliminary data.</text>
</comment>
<comment type="similarity">
    <text evidence="1">Belongs to the cytochrome P450 family.</text>
</comment>
<dbReference type="SUPFAM" id="SSF48264">
    <property type="entry name" value="Cytochrome P450"/>
    <property type="match status" value="1"/>
</dbReference>
<evidence type="ECO:0000313" key="8">
    <source>
        <dbReference type="Proteomes" id="UP001635816"/>
    </source>
</evidence>
<dbReference type="EMBL" id="JBKBDD010000001">
    <property type="protein sequence ID" value="MFN6542028.1"/>
    <property type="molecule type" value="Genomic_DNA"/>
</dbReference>
<evidence type="ECO:0000256" key="5">
    <source>
        <dbReference type="ARBA" id="ARBA00023004"/>
    </source>
</evidence>
<evidence type="ECO:0000256" key="6">
    <source>
        <dbReference type="ARBA" id="ARBA00023033"/>
    </source>
</evidence>
<dbReference type="PANTHER" id="PTHR46696">
    <property type="entry name" value="P450, PUTATIVE (EUROFUNG)-RELATED"/>
    <property type="match status" value="1"/>
</dbReference>
<keyword evidence="4" id="KW-0560">Oxidoreductase</keyword>
<dbReference type="InterPro" id="IPR002397">
    <property type="entry name" value="Cyt_P450_B"/>
</dbReference>
<dbReference type="Proteomes" id="UP001635816">
    <property type="component" value="Unassembled WGS sequence"/>
</dbReference>
<name>A0ABW9L250_9MYCO</name>
<dbReference type="Pfam" id="PF00067">
    <property type="entry name" value="p450"/>
    <property type="match status" value="1"/>
</dbReference>
<keyword evidence="6" id="KW-0503">Monooxygenase</keyword>
<evidence type="ECO:0000256" key="2">
    <source>
        <dbReference type="ARBA" id="ARBA00022617"/>
    </source>
</evidence>
<keyword evidence="8" id="KW-1185">Reference proteome</keyword>